<dbReference type="InterPro" id="IPR050072">
    <property type="entry name" value="Peptidase_M20A"/>
</dbReference>
<feature type="binding site" evidence="15">
    <location>
        <position position="168"/>
    </location>
    <ligand>
        <name>Zn(2+)</name>
        <dbReference type="ChEBI" id="CHEBI:29105"/>
        <label>1</label>
    </ligand>
</feature>
<keyword evidence="7 15" id="KW-0479">Metal-binding</keyword>
<dbReference type="Gene3D" id="3.30.70.360">
    <property type="match status" value="1"/>
</dbReference>
<accession>A0ABQ5UQP5</accession>
<evidence type="ECO:0000313" key="17">
    <source>
        <dbReference type="EMBL" id="GLQ17472.1"/>
    </source>
</evidence>
<keyword evidence="10 15" id="KW-0220">Diaminopimelate biosynthesis</keyword>
<dbReference type="InterPro" id="IPR036264">
    <property type="entry name" value="Bact_exopeptidase_dim_dom"/>
</dbReference>
<comment type="function">
    <text evidence="15">Catalyzes the hydrolysis of N-succinyl-L,L-diaminopimelic acid (SDAP), forming succinate and LL-2,6-diaminopimelate (DAP), an intermediate involved in the bacterial biosynthesis of lysine and meso-diaminopimelic acid, an essential component of bacterial cell walls.</text>
</comment>
<organism evidence="17 18">
    <name type="scientific">Maritalea porphyrae</name>
    <dbReference type="NCBI Taxonomy" id="880732"/>
    <lineage>
        <taxon>Bacteria</taxon>
        <taxon>Pseudomonadati</taxon>
        <taxon>Pseudomonadota</taxon>
        <taxon>Alphaproteobacteria</taxon>
        <taxon>Hyphomicrobiales</taxon>
        <taxon>Devosiaceae</taxon>
        <taxon>Maritalea</taxon>
    </lineage>
</organism>
<dbReference type="SUPFAM" id="SSF53187">
    <property type="entry name" value="Zn-dependent exopeptidases"/>
    <property type="match status" value="1"/>
</dbReference>
<feature type="binding site" evidence="15">
    <location>
        <position position="140"/>
    </location>
    <ligand>
        <name>Zn(2+)</name>
        <dbReference type="ChEBI" id="CHEBI:29105"/>
        <label>2</label>
    </ligand>
</feature>
<dbReference type="Pfam" id="PF01546">
    <property type="entry name" value="Peptidase_M20"/>
    <property type="match status" value="1"/>
</dbReference>
<dbReference type="Proteomes" id="UP001161405">
    <property type="component" value="Unassembled WGS sequence"/>
</dbReference>
<keyword evidence="6 15" id="KW-0028">Amino-acid biosynthesis</keyword>
<dbReference type="CDD" id="cd03891">
    <property type="entry name" value="M20_DapE_proteobac"/>
    <property type="match status" value="1"/>
</dbReference>
<evidence type="ECO:0000259" key="16">
    <source>
        <dbReference type="Pfam" id="PF07687"/>
    </source>
</evidence>
<evidence type="ECO:0000256" key="8">
    <source>
        <dbReference type="ARBA" id="ARBA00022801"/>
    </source>
</evidence>
<dbReference type="HAMAP" id="MF_01690">
    <property type="entry name" value="DapE"/>
    <property type="match status" value="1"/>
</dbReference>
<dbReference type="InterPro" id="IPR002933">
    <property type="entry name" value="Peptidase_M20"/>
</dbReference>
<dbReference type="EMBL" id="BSNI01000002">
    <property type="protein sequence ID" value="GLQ17472.1"/>
    <property type="molecule type" value="Genomic_DNA"/>
</dbReference>
<dbReference type="InterPro" id="IPR011650">
    <property type="entry name" value="Peptidase_M20_dimer"/>
</dbReference>
<dbReference type="RefSeq" id="WP_284363647.1">
    <property type="nucleotide sequence ID" value="NZ_BSNI01000002.1"/>
</dbReference>
<comment type="subunit">
    <text evidence="3 15">Homodimer.</text>
</comment>
<evidence type="ECO:0000313" key="18">
    <source>
        <dbReference type="Proteomes" id="UP001161405"/>
    </source>
</evidence>
<feature type="binding site" evidence="15">
    <location>
        <position position="105"/>
    </location>
    <ligand>
        <name>Zn(2+)</name>
        <dbReference type="ChEBI" id="CHEBI:29105"/>
        <label>2</label>
    </ligand>
</feature>
<protein>
    <recommendedName>
        <fullName evidence="5 15">Succinyl-diaminopimelate desuccinylase</fullName>
        <shortName evidence="15">SDAP desuccinylase</shortName>
        <ecNumber evidence="4 15">3.5.1.18</ecNumber>
    </recommendedName>
    <alternativeName>
        <fullName evidence="13 15">N-succinyl-LL-2,6-diaminoheptanedioate amidohydrolase</fullName>
    </alternativeName>
</protein>
<dbReference type="PANTHER" id="PTHR43808:SF31">
    <property type="entry name" value="N-ACETYL-L-CITRULLINE DEACETYLASE"/>
    <property type="match status" value="1"/>
</dbReference>
<comment type="similarity">
    <text evidence="2 15">Belongs to the peptidase M20A family. DapE subfamily.</text>
</comment>
<dbReference type="EC" id="3.5.1.18" evidence="4 15"/>
<keyword evidence="11 15" id="KW-0457">Lysine biosynthesis</keyword>
<keyword evidence="12 15" id="KW-0170">Cobalt</keyword>
<comment type="caution">
    <text evidence="17">The sequence shown here is derived from an EMBL/GenBank/DDBJ whole genome shotgun (WGS) entry which is preliminary data.</text>
</comment>
<evidence type="ECO:0000256" key="15">
    <source>
        <dbReference type="HAMAP-Rule" id="MF_01690"/>
    </source>
</evidence>
<dbReference type="InterPro" id="IPR001261">
    <property type="entry name" value="ArgE/DapE_CS"/>
</dbReference>
<evidence type="ECO:0000256" key="14">
    <source>
        <dbReference type="ARBA" id="ARBA00051301"/>
    </source>
</evidence>
<dbReference type="InterPro" id="IPR005941">
    <property type="entry name" value="DapE_proteobac"/>
</dbReference>
<evidence type="ECO:0000256" key="13">
    <source>
        <dbReference type="ARBA" id="ARBA00031891"/>
    </source>
</evidence>
<evidence type="ECO:0000256" key="12">
    <source>
        <dbReference type="ARBA" id="ARBA00023285"/>
    </source>
</evidence>
<dbReference type="PROSITE" id="PS00758">
    <property type="entry name" value="ARGE_DAPE_CPG2_1"/>
    <property type="match status" value="1"/>
</dbReference>
<feature type="binding site" evidence="15">
    <location>
        <position position="357"/>
    </location>
    <ligand>
        <name>Zn(2+)</name>
        <dbReference type="ChEBI" id="CHEBI:29105"/>
        <label>2</label>
    </ligand>
</feature>
<feature type="binding site" evidence="15">
    <location>
        <position position="105"/>
    </location>
    <ligand>
        <name>Zn(2+)</name>
        <dbReference type="ChEBI" id="CHEBI:29105"/>
        <label>1</label>
    </ligand>
</feature>
<dbReference type="SUPFAM" id="SSF55031">
    <property type="entry name" value="Bacterial exopeptidase dimerisation domain"/>
    <property type="match status" value="1"/>
</dbReference>
<evidence type="ECO:0000256" key="5">
    <source>
        <dbReference type="ARBA" id="ARBA00022391"/>
    </source>
</evidence>
<dbReference type="NCBIfam" id="TIGR01246">
    <property type="entry name" value="dapE_proteo"/>
    <property type="match status" value="1"/>
</dbReference>
<dbReference type="Gene3D" id="3.40.630.10">
    <property type="entry name" value="Zn peptidases"/>
    <property type="match status" value="2"/>
</dbReference>
<reference evidence="17" key="1">
    <citation type="journal article" date="2014" name="Int. J. Syst. Evol. Microbiol.">
        <title>Complete genome of a new Firmicutes species belonging to the dominant human colonic microbiota ('Ruminococcus bicirculans') reveals two chromosomes and a selective capacity to utilize plant glucans.</title>
        <authorList>
            <consortium name="NISC Comparative Sequencing Program"/>
            <person name="Wegmann U."/>
            <person name="Louis P."/>
            <person name="Goesmann A."/>
            <person name="Henrissat B."/>
            <person name="Duncan S.H."/>
            <person name="Flint H.J."/>
        </authorList>
    </citation>
    <scope>NUCLEOTIDE SEQUENCE</scope>
    <source>
        <strain evidence="17">NBRC 107169</strain>
    </source>
</reference>
<keyword evidence="8 15" id="KW-0378">Hydrolase</keyword>
<evidence type="ECO:0000256" key="10">
    <source>
        <dbReference type="ARBA" id="ARBA00022915"/>
    </source>
</evidence>
<feature type="active site" evidence="15">
    <location>
        <position position="73"/>
    </location>
</feature>
<evidence type="ECO:0000256" key="3">
    <source>
        <dbReference type="ARBA" id="ARBA00011738"/>
    </source>
</evidence>
<sequence length="386" mass="41031">MAVALDLLRDLIRCNSVTPADDGAIDILVQFLEPLGFTCTRTPFEGDGSYRVENLFATRGNSGPHLLFAGHTDVVPVGDAGAWTHDPFSADVDNEGIMWGRGAVDMKSGVAAFCAALPAFIESGAADNCTISLLITGDEEADAINGTVKVLKWAAEQGHKFDFGLVGEPSSAEFLGDLVRIGRRGSMSFSVTVGGEQGHVAYPHKANNPIPILAGIATQLSCTALDEGNENFPPSNLELTTVDVGNAATNVIPAKGTLKGNIRFNDIWNAQKLEYWLGEQILKVPAKGCDVELNIKQPVSRSFVSDGSKHVDMLVDSVATVSGVSPERSTGGGTSDARFIADYCPVAEFGLVGKTMHQVDERVSTQMVLELQAVYAHFLDSFAQQG</sequence>
<dbReference type="NCBIfam" id="NF009557">
    <property type="entry name" value="PRK13009.1"/>
    <property type="match status" value="1"/>
</dbReference>
<proteinExistence type="inferred from homology"/>
<gene>
    <name evidence="15 17" type="primary">dapE</name>
    <name evidence="17" type="ORF">GCM10007879_17210</name>
</gene>
<comment type="catalytic activity">
    <reaction evidence="14 15">
        <text>N-succinyl-(2S,6S)-2,6-diaminopimelate + H2O = (2S,6S)-2,6-diaminopimelate + succinate</text>
        <dbReference type="Rhea" id="RHEA:22608"/>
        <dbReference type="ChEBI" id="CHEBI:15377"/>
        <dbReference type="ChEBI" id="CHEBI:30031"/>
        <dbReference type="ChEBI" id="CHEBI:57609"/>
        <dbReference type="ChEBI" id="CHEBI:58087"/>
        <dbReference type="EC" id="3.5.1.18"/>
    </reaction>
</comment>
<keyword evidence="9 15" id="KW-0862">Zinc</keyword>
<dbReference type="PANTHER" id="PTHR43808">
    <property type="entry name" value="ACETYLORNITHINE DEACETYLASE"/>
    <property type="match status" value="1"/>
</dbReference>
<feature type="binding site" evidence="15">
    <location>
        <position position="71"/>
    </location>
    <ligand>
        <name>Zn(2+)</name>
        <dbReference type="ChEBI" id="CHEBI:29105"/>
        <label>1</label>
    </ligand>
</feature>
<comment type="pathway">
    <text evidence="1 15">Amino-acid biosynthesis; L-lysine biosynthesis via DAP pathway; LL-2,6-diaminopimelate from (S)-tetrahydrodipicolinate (succinylase route): step 3/3.</text>
</comment>
<evidence type="ECO:0000256" key="9">
    <source>
        <dbReference type="ARBA" id="ARBA00022833"/>
    </source>
</evidence>
<reference evidence="17" key="2">
    <citation type="submission" date="2023-01" db="EMBL/GenBank/DDBJ databases">
        <title>Draft genome sequence of Maritalea porphyrae strain NBRC 107169.</title>
        <authorList>
            <person name="Sun Q."/>
            <person name="Mori K."/>
        </authorList>
    </citation>
    <scope>NUCLEOTIDE SEQUENCE</scope>
    <source>
        <strain evidence="17">NBRC 107169</strain>
    </source>
</reference>
<evidence type="ECO:0000256" key="6">
    <source>
        <dbReference type="ARBA" id="ARBA00022605"/>
    </source>
</evidence>
<dbReference type="Pfam" id="PF07687">
    <property type="entry name" value="M20_dimer"/>
    <property type="match status" value="1"/>
</dbReference>
<evidence type="ECO:0000256" key="7">
    <source>
        <dbReference type="ARBA" id="ARBA00022723"/>
    </source>
</evidence>
<comment type="cofactor">
    <cofactor evidence="15">
        <name>Zn(2+)</name>
        <dbReference type="ChEBI" id="CHEBI:29105"/>
    </cofactor>
    <cofactor evidence="15">
        <name>Co(2+)</name>
        <dbReference type="ChEBI" id="CHEBI:48828"/>
    </cofactor>
    <text evidence="15">Binds 2 Zn(2+) or Co(2+) ions per subunit.</text>
</comment>
<feature type="active site" description="Proton acceptor" evidence="15">
    <location>
        <position position="139"/>
    </location>
</feature>
<evidence type="ECO:0000256" key="4">
    <source>
        <dbReference type="ARBA" id="ARBA00011921"/>
    </source>
</evidence>
<keyword evidence="18" id="KW-1185">Reference proteome</keyword>
<name>A0ABQ5UQP5_9HYPH</name>
<evidence type="ECO:0000256" key="1">
    <source>
        <dbReference type="ARBA" id="ARBA00005130"/>
    </source>
</evidence>
<feature type="domain" description="Peptidase M20 dimerisation" evidence="16">
    <location>
        <begin position="181"/>
        <end position="274"/>
    </location>
</feature>
<evidence type="ECO:0000256" key="2">
    <source>
        <dbReference type="ARBA" id="ARBA00006746"/>
    </source>
</evidence>
<evidence type="ECO:0000256" key="11">
    <source>
        <dbReference type="ARBA" id="ARBA00023154"/>
    </source>
</evidence>